<keyword evidence="2 6" id="KW-0689">Ribosomal protein</keyword>
<dbReference type="Proteomes" id="UP000177269">
    <property type="component" value="Unassembled WGS sequence"/>
</dbReference>
<dbReference type="InterPro" id="IPR047863">
    <property type="entry name" value="Ribosomal_uS8_CS"/>
</dbReference>
<gene>
    <name evidence="7" type="ORF">A3G52_04720</name>
</gene>
<dbReference type="FunFam" id="3.30.1490.10:FF:000001">
    <property type="entry name" value="30S ribosomal protein S8"/>
    <property type="match status" value="1"/>
</dbReference>
<accession>A0A1G2P4C8</accession>
<dbReference type="GO" id="GO:0006412">
    <property type="term" value="P:translation"/>
    <property type="evidence" value="ECO:0007669"/>
    <property type="project" value="InterPro"/>
</dbReference>
<dbReference type="Gene3D" id="3.30.1370.30">
    <property type="match status" value="1"/>
</dbReference>
<dbReference type="PROSITE" id="PS00053">
    <property type="entry name" value="RIBOSOMAL_S8"/>
    <property type="match status" value="1"/>
</dbReference>
<comment type="caution">
    <text evidence="7">The sequence shown here is derived from an EMBL/GenBank/DDBJ whole genome shotgun (WGS) entry which is preliminary data.</text>
</comment>
<name>A0A1G2P4C8_9BACT</name>
<evidence type="ECO:0000256" key="1">
    <source>
        <dbReference type="ARBA" id="ARBA00006471"/>
    </source>
</evidence>
<evidence type="ECO:0000256" key="3">
    <source>
        <dbReference type="ARBA" id="ARBA00023274"/>
    </source>
</evidence>
<dbReference type="SUPFAM" id="SSF56047">
    <property type="entry name" value="Ribosomal protein S8"/>
    <property type="match status" value="1"/>
</dbReference>
<dbReference type="GO" id="GO:0003735">
    <property type="term" value="F:structural constituent of ribosome"/>
    <property type="evidence" value="ECO:0007669"/>
    <property type="project" value="InterPro"/>
</dbReference>
<dbReference type="EMBL" id="MHSK01000011">
    <property type="protein sequence ID" value="OHA42482.1"/>
    <property type="molecule type" value="Genomic_DNA"/>
</dbReference>
<dbReference type="GO" id="GO:0005737">
    <property type="term" value="C:cytoplasm"/>
    <property type="evidence" value="ECO:0007669"/>
    <property type="project" value="UniProtKB-ARBA"/>
</dbReference>
<keyword evidence="3 6" id="KW-0687">Ribonucleoprotein</keyword>
<protein>
    <recommendedName>
        <fullName evidence="4">Small ribosomal subunit protein uS8</fullName>
    </recommendedName>
    <alternativeName>
        <fullName evidence="5">30S ribosomal protein S8</fullName>
    </alternativeName>
</protein>
<dbReference type="InterPro" id="IPR000630">
    <property type="entry name" value="Ribosomal_uS8"/>
</dbReference>
<proteinExistence type="inferred from homology"/>
<evidence type="ECO:0000256" key="6">
    <source>
        <dbReference type="RuleBase" id="RU003660"/>
    </source>
</evidence>
<comment type="similarity">
    <text evidence="1 6">Belongs to the universal ribosomal protein uS8 family.</text>
</comment>
<dbReference type="Gene3D" id="3.30.1490.10">
    <property type="match status" value="1"/>
</dbReference>
<reference evidence="7 8" key="1">
    <citation type="journal article" date="2016" name="Nat. Commun.">
        <title>Thousands of microbial genomes shed light on interconnected biogeochemical processes in an aquifer system.</title>
        <authorList>
            <person name="Anantharaman K."/>
            <person name="Brown C.T."/>
            <person name="Hug L.A."/>
            <person name="Sharon I."/>
            <person name="Castelle C.J."/>
            <person name="Probst A.J."/>
            <person name="Thomas B.C."/>
            <person name="Singh A."/>
            <person name="Wilkins M.J."/>
            <person name="Karaoz U."/>
            <person name="Brodie E.L."/>
            <person name="Williams K.H."/>
            <person name="Hubbard S.S."/>
            <person name="Banfield J.F."/>
        </authorList>
    </citation>
    <scope>NUCLEOTIDE SEQUENCE [LARGE SCALE GENOMIC DNA]</scope>
</reference>
<dbReference type="AlphaFoldDB" id="A0A1G2P4C8"/>
<dbReference type="Pfam" id="PF00410">
    <property type="entry name" value="Ribosomal_S8"/>
    <property type="match status" value="1"/>
</dbReference>
<evidence type="ECO:0000313" key="8">
    <source>
        <dbReference type="Proteomes" id="UP000177269"/>
    </source>
</evidence>
<dbReference type="InterPro" id="IPR035987">
    <property type="entry name" value="Ribosomal_uS8_sf"/>
</dbReference>
<evidence type="ECO:0000313" key="7">
    <source>
        <dbReference type="EMBL" id="OHA42482.1"/>
    </source>
</evidence>
<organism evidence="7 8">
    <name type="scientific">Candidatus Taylorbacteria bacterium RIFCSPLOWO2_12_FULL_43_20</name>
    <dbReference type="NCBI Taxonomy" id="1802332"/>
    <lineage>
        <taxon>Bacteria</taxon>
        <taxon>Candidatus Tayloriibacteriota</taxon>
    </lineage>
</organism>
<dbReference type="GO" id="GO:0005840">
    <property type="term" value="C:ribosome"/>
    <property type="evidence" value="ECO:0007669"/>
    <property type="project" value="UniProtKB-KW"/>
</dbReference>
<dbReference type="GO" id="GO:1990904">
    <property type="term" value="C:ribonucleoprotein complex"/>
    <property type="evidence" value="ECO:0007669"/>
    <property type="project" value="UniProtKB-KW"/>
</dbReference>
<evidence type="ECO:0000256" key="4">
    <source>
        <dbReference type="ARBA" id="ARBA00035258"/>
    </source>
</evidence>
<sequence length="128" mass="14154">MDTIANFIIQLKNASQTGKETVFFPHSKMCAGIADVLEKEGFIKVEVKKGKKTGKLLEIKIQSVDGNPKITNVKRISKPSKRIYYAANQLRPVRSGFGRLILSTSKGILSGKQARDAKMGGEALFEIW</sequence>
<evidence type="ECO:0000256" key="2">
    <source>
        <dbReference type="ARBA" id="ARBA00022980"/>
    </source>
</evidence>
<dbReference type="NCBIfam" id="NF001109">
    <property type="entry name" value="PRK00136.1"/>
    <property type="match status" value="1"/>
</dbReference>
<dbReference type="PANTHER" id="PTHR11758">
    <property type="entry name" value="40S RIBOSOMAL PROTEIN S15A"/>
    <property type="match status" value="1"/>
</dbReference>
<evidence type="ECO:0000256" key="5">
    <source>
        <dbReference type="ARBA" id="ARBA00035525"/>
    </source>
</evidence>